<protein>
    <recommendedName>
        <fullName evidence="3">Cupin type-1 domain-containing protein</fullName>
    </recommendedName>
</protein>
<dbReference type="AlphaFoldDB" id="A0A0D1XAH7"/>
<reference evidence="1 2" key="1">
    <citation type="submission" date="2015-01" db="EMBL/GenBank/DDBJ databases">
        <title>The Genome Sequence of Exophiala sideris CBS121828.</title>
        <authorList>
            <consortium name="The Broad Institute Genomics Platform"/>
            <person name="Cuomo C."/>
            <person name="de Hoog S."/>
            <person name="Gorbushina A."/>
            <person name="Stielow B."/>
            <person name="Teixiera M."/>
            <person name="Abouelleil A."/>
            <person name="Chapman S.B."/>
            <person name="Priest M."/>
            <person name="Young S.K."/>
            <person name="Wortman J."/>
            <person name="Nusbaum C."/>
            <person name="Birren B."/>
        </authorList>
    </citation>
    <scope>NUCLEOTIDE SEQUENCE [LARGE SCALE GENOMIC DNA]</scope>
    <source>
        <strain evidence="1 2">CBS 121828</strain>
    </source>
</reference>
<sequence>MAVPRGSATKVNEDEEPVIGGPYSLFDGSFILEFLKPKPSRHATVLMRATYKHDHPLSKKAKKHPQSPPLHLHFQQAETFAVLQGSVGITSTWSATDSFHTPKNTGESNPHVIGTWVPHAFFPDPNATEDTVIIAWAHPDDKEDNMMDRLFFQTLLTYVSDCSEGKETMSILQVMLTQHVSDTALVWFPRAWFLGPLRWWIPLQMQAACATIATWNGMKPLMQQYLSAEDWKEAQRRMIGTKMKMA</sequence>
<dbReference type="EMBL" id="KN846951">
    <property type="protein sequence ID" value="KIV84886.1"/>
    <property type="molecule type" value="Genomic_DNA"/>
</dbReference>
<dbReference type="STRING" id="1016849.A0A0D1XAH7"/>
<name>A0A0D1XAH7_9EURO</name>
<dbReference type="OrthoDB" id="9976870at2759"/>
<accession>A0A0D1XAH7</accession>
<proteinExistence type="predicted"/>
<evidence type="ECO:0008006" key="3">
    <source>
        <dbReference type="Google" id="ProtNLM"/>
    </source>
</evidence>
<gene>
    <name evidence="1" type="ORF">PV11_00636</name>
</gene>
<organism evidence="1 2">
    <name type="scientific">Exophiala sideris</name>
    <dbReference type="NCBI Taxonomy" id="1016849"/>
    <lineage>
        <taxon>Eukaryota</taxon>
        <taxon>Fungi</taxon>
        <taxon>Dikarya</taxon>
        <taxon>Ascomycota</taxon>
        <taxon>Pezizomycotina</taxon>
        <taxon>Eurotiomycetes</taxon>
        <taxon>Chaetothyriomycetidae</taxon>
        <taxon>Chaetothyriales</taxon>
        <taxon>Herpotrichiellaceae</taxon>
        <taxon>Exophiala</taxon>
    </lineage>
</organism>
<evidence type="ECO:0000313" key="1">
    <source>
        <dbReference type="EMBL" id="KIV84886.1"/>
    </source>
</evidence>
<evidence type="ECO:0000313" key="2">
    <source>
        <dbReference type="Proteomes" id="UP000053599"/>
    </source>
</evidence>
<dbReference type="Proteomes" id="UP000053599">
    <property type="component" value="Unassembled WGS sequence"/>
</dbReference>
<dbReference type="HOGENOM" id="CLU_072380_0_0_1"/>